<dbReference type="PROSITE" id="PS50929">
    <property type="entry name" value="ABC_TM1F"/>
    <property type="match status" value="1"/>
</dbReference>
<dbReference type="RefSeq" id="WP_072831009.1">
    <property type="nucleotide sequence ID" value="NZ_FQXP01000004.1"/>
</dbReference>
<evidence type="ECO:0000256" key="8">
    <source>
        <dbReference type="ARBA" id="ARBA00022989"/>
    </source>
</evidence>
<dbReference type="PANTHER" id="PTHR43394">
    <property type="entry name" value="ATP-DEPENDENT PERMEASE MDL1, MITOCHONDRIAL"/>
    <property type="match status" value="1"/>
</dbReference>
<evidence type="ECO:0000256" key="5">
    <source>
        <dbReference type="ARBA" id="ARBA00022741"/>
    </source>
</evidence>
<dbReference type="Proteomes" id="UP000184526">
    <property type="component" value="Unassembled WGS sequence"/>
</dbReference>
<keyword evidence="6" id="KW-0378">Hydrolase</keyword>
<keyword evidence="2" id="KW-0813">Transport</keyword>
<dbReference type="SUPFAM" id="SSF52540">
    <property type="entry name" value="P-loop containing nucleoside triphosphate hydrolases"/>
    <property type="match status" value="1"/>
</dbReference>
<dbReference type="InterPro" id="IPR003439">
    <property type="entry name" value="ABC_transporter-like_ATP-bd"/>
</dbReference>
<dbReference type="InterPro" id="IPR017871">
    <property type="entry name" value="ABC_transporter-like_CS"/>
</dbReference>
<keyword evidence="8 10" id="KW-1133">Transmembrane helix</keyword>
<dbReference type="InterPro" id="IPR003593">
    <property type="entry name" value="AAA+_ATPase"/>
</dbReference>
<dbReference type="GO" id="GO:0015421">
    <property type="term" value="F:ABC-type oligopeptide transporter activity"/>
    <property type="evidence" value="ECO:0007669"/>
    <property type="project" value="TreeGrafter"/>
</dbReference>
<dbReference type="GO" id="GO:0016887">
    <property type="term" value="F:ATP hydrolysis activity"/>
    <property type="evidence" value="ECO:0007669"/>
    <property type="project" value="InterPro"/>
</dbReference>
<keyword evidence="7 13" id="KW-0067">ATP-binding</keyword>
<evidence type="ECO:0000259" key="11">
    <source>
        <dbReference type="PROSITE" id="PS50893"/>
    </source>
</evidence>
<feature type="transmembrane region" description="Helical" evidence="10">
    <location>
        <begin position="23"/>
        <end position="47"/>
    </location>
</feature>
<sequence length="550" mass="62667">MKDDNRKVLNSLFKLMKPYSKSFVLFFFAILFQASISVLFPFIFSYLINEVYYNKNLSVLGSVIGIYLILFLIRSLLNLVESRIKANMLTDFLLDIRSKTFNSIIFLKPKYMNDINIGEEIMKLNKDMEHIFYFVYGIFYNITDAIKLILTLIIIYTMNKELFLIILFIVPCIVVLSHKLGGKISKENMKYRKECGKLSGWLFEIIQGIRDIRLMSAHKSVIDLYKEKLNKINNKEMKLNLNNAIIERIISFAELIGTLIVYVSSVIFISAGKLSIGGFVAIIDYFGNTQGLLGSLATSQVTLCKDFEYIKNLLNYMEQCLEKGEAFNSSNNTYISSSEIEFCNVDFGYDNRDKILDNINFKIKSGETIAITGKNGSGKSTLMNLLMRFYEADEGKITLGNVDIREIPLDYLRKYCGIVLQDHMVFDGSIKDNLQIGNENCSFEDLVELCKKVNLYDFICGLPAGMDTILGTEGIQLSGGQKQRLCIARVLLRNPEIIIFDEATSALDSETEKIIMETIECYKGKKTIIFITHSLSMVQIADRVLSMDSE</sequence>
<evidence type="ECO:0000256" key="10">
    <source>
        <dbReference type="SAM" id="Phobius"/>
    </source>
</evidence>
<feature type="transmembrane region" description="Helical" evidence="10">
    <location>
        <begin position="131"/>
        <end position="156"/>
    </location>
</feature>
<evidence type="ECO:0000256" key="6">
    <source>
        <dbReference type="ARBA" id="ARBA00022807"/>
    </source>
</evidence>
<evidence type="ECO:0000256" key="4">
    <source>
        <dbReference type="ARBA" id="ARBA00022692"/>
    </source>
</evidence>
<dbReference type="InterPro" id="IPR039421">
    <property type="entry name" value="Type_1_exporter"/>
</dbReference>
<keyword evidence="3" id="KW-1003">Cell membrane</keyword>
<dbReference type="Pfam" id="PF00664">
    <property type="entry name" value="ABC_membrane"/>
    <property type="match status" value="1"/>
</dbReference>
<dbReference type="GO" id="GO:0008234">
    <property type="term" value="F:cysteine-type peptidase activity"/>
    <property type="evidence" value="ECO:0007669"/>
    <property type="project" value="UniProtKB-KW"/>
</dbReference>
<feature type="domain" description="ABC transmembrane type-1" evidence="12">
    <location>
        <begin position="24"/>
        <end position="303"/>
    </location>
</feature>
<keyword evidence="9 10" id="KW-0472">Membrane</keyword>
<dbReference type="Pfam" id="PF00005">
    <property type="entry name" value="ABC_tran"/>
    <property type="match status" value="1"/>
</dbReference>
<feature type="transmembrane region" description="Helical" evidence="10">
    <location>
        <begin position="59"/>
        <end position="80"/>
    </location>
</feature>
<dbReference type="FunFam" id="3.40.50.300:FF:000299">
    <property type="entry name" value="ABC transporter ATP-binding protein/permease"/>
    <property type="match status" value="1"/>
</dbReference>
<protein>
    <submittedName>
        <fullName evidence="13">ATP-binding cassette, subfamily B</fullName>
    </submittedName>
</protein>
<dbReference type="InterPro" id="IPR011527">
    <property type="entry name" value="ABC1_TM_dom"/>
</dbReference>
<accession>A0A1M5V993</accession>
<feature type="domain" description="ABC transporter" evidence="11">
    <location>
        <begin position="340"/>
        <end position="549"/>
    </location>
</feature>
<dbReference type="InterPro" id="IPR036640">
    <property type="entry name" value="ABC1_TM_sf"/>
</dbReference>
<reference evidence="13 14" key="1">
    <citation type="submission" date="2016-11" db="EMBL/GenBank/DDBJ databases">
        <authorList>
            <person name="Jaros S."/>
            <person name="Januszkiewicz K."/>
            <person name="Wedrychowicz H."/>
        </authorList>
    </citation>
    <scope>NUCLEOTIDE SEQUENCE [LARGE SCALE GENOMIC DNA]</scope>
    <source>
        <strain evidence="13 14">DSM 3089</strain>
    </source>
</reference>
<comment type="subcellular location">
    <subcellularLocation>
        <location evidence="1">Cell membrane</location>
        <topology evidence="1">Multi-pass membrane protein</topology>
    </subcellularLocation>
</comment>
<evidence type="ECO:0000259" key="12">
    <source>
        <dbReference type="PROSITE" id="PS50929"/>
    </source>
</evidence>
<dbReference type="GO" id="GO:0005886">
    <property type="term" value="C:plasma membrane"/>
    <property type="evidence" value="ECO:0007669"/>
    <property type="project" value="UniProtKB-SubCell"/>
</dbReference>
<keyword evidence="4 10" id="KW-0812">Transmembrane</keyword>
<dbReference type="CDD" id="cd07346">
    <property type="entry name" value="ABC_6TM_exporters"/>
    <property type="match status" value="1"/>
</dbReference>
<dbReference type="SMART" id="SM00382">
    <property type="entry name" value="AAA"/>
    <property type="match status" value="1"/>
</dbReference>
<keyword evidence="6" id="KW-0788">Thiol protease</keyword>
<dbReference type="EMBL" id="FQXP01000004">
    <property type="protein sequence ID" value="SHH71795.1"/>
    <property type="molecule type" value="Genomic_DNA"/>
</dbReference>
<dbReference type="PROSITE" id="PS50893">
    <property type="entry name" value="ABC_TRANSPORTER_2"/>
    <property type="match status" value="1"/>
</dbReference>
<dbReference type="PROSITE" id="PS00211">
    <property type="entry name" value="ABC_TRANSPORTER_1"/>
    <property type="match status" value="1"/>
</dbReference>
<evidence type="ECO:0000256" key="9">
    <source>
        <dbReference type="ARBA" id="ARBA00023136"/>
    </source>
</evidence>
<dbReference type="AlphaFoldDB" id="A0A1M5V993"/>
<dbReference type="GO" id="GO:0005524">
    <property type="term" value="F:ATP binding"/>
    <property type="evidence" value="ECO:0007669"/>
    <property type="project" value="UniProtKB-KW"/>
</dbReference>
<proteinExistence type="predicted"/>
<dbReference type="InterPro" id="IPR027417">
    <property type="entry name" value="P-loop_NTPase"/>
</dbReference>
<evidence type="ECO:0000256" key="7">
    <source>
        <dbReference type="ARBA" id="ARBA00022840"/>
    </source>
</evidence>
<gene>
    <name evidence="13" type="ORF">SAMN02745196_01180</name>
</gene>
<dbReference type="Gene3D" id="1.20.1560.10">
    <property type="entry name" value="ABC transporter type 1, transmembrane domain"/>
    <property type="match status" value="1"/>
</dbReference>
<dbReference type="STRING" id="1121306.SAMN02745196_01180"/>
<evidence type="ECO:0000256" key="1">
    <source>
        <dbReference type="ARBA" id="ARBA00004651"/>
    </source>
</evidence>
<dbReference type="Gene3D" id="3.40.50.300">
    <property type="entry name" value="P-loop containing nucleotide triphosphate hydrolases"/>
    <property type="match status" value="1"/>
</dbReference>
<feature type="transmembrane region" description="Helical" evidence="10">
    <location>
        <begin position="162"/>
        <end position="182"/>
    </location>
</feature>
<evidence type="ECO:0000313" key="13">
    <source>
        <dbReference type="EMBL" id="SHH71795.1"/>
    </source>
</evidence>
<keyword evidence="14" id="KW-1185">Reference proteome</keyword>
<name>A0A1M5V993_9CLOT</name>
<organism evidence="13 14">
    <name type="scientific">Clostridium collagenovorans DSM 3089</name>
    <dbReference type="NCBI Taxonomy" id="1121306"/>
    <lineage>
        <taxon>Bacteria</taxon>
        <taxon>Bacillati</taxon>
        <taxon>Bacillota</taxon>
        <taxon>Clostridia</taxon>
        <taxon>Eubacteriales</taxon>
        <taxon>Clostridiaceae</taxon>
        <taxon>Clostridium</taxon>
    </lineage>
</organism>
<keyword evidence="6" id="KW-0645">Protease</keyword>
<feature type="transmembrane region" description="Helical" evidence="10">
    <location>
        <begin position="245"/>
        <end position="269"/>
    </location>
</feature>
<dbReference type="PANTHER" id="PTHR43394:SF1">
    <property type="entry name" value="ATP-BINDING CASSETTE SUB-FAMILY B MEMBER 10, MITOCHONDRIAL"/>
    <property type="match status" value="1"/>
</dbReference>
<dbReference type="SUPFAM" id="SSF90123">
    <property type="entry name" value="ABC transporter transmembrane region"/>
    <property type="match status" value="1"/>
</dbReference>
<evidence type="ECO:0000256" key="2">
    <source>
        <dbReference type="ARBA" id="ARBA00022448"/>
    </source>
</evidence>
<evidence type="ECO:0000256" key="3">
    <source>
        <dbReference type="ARBA" id="ARBA00022475"/>
    </source>
</evidence>
<keyword evidence="5" id="KW-0547">Nucleotide-binding</keyword>
<evidence type="ECO:0000313" key="14">
    <source>
        <dbReference type="Proteomes" id="UP000184526"/>
    </source>
</evidence>